<feature type="transmembrane region" description="Helical" evidence="6">
    <location>
        <begin position="271"/>
        <end position="296"/>
    </location>
</feature>
<feature type="transmembrane region" description="Helical" evidence="6">
    <location>
        <begin position="53"/>
        <end position="78"/>
    </location>
</feature>
<comment type="similarity">
    <text evidence="2">Belongs to the LIMR family.</text>
</comment>
<keyword evidence="4 6" id="KW-1133">Transmembrane helix</keyword>
<dbReference type="Gene3D" id="3.60.40.10">
    <property type="entry name" value="PPM-type phosphatase domain"/>
    <property type="match status" value="1"/>
</dbReference>
<keyword evidence="5 6" id="KW-0472">Membrane</keyword>
<feature type="transmembrane region" description="Helical" evidence="6">
    <location>
        <begin position="29"/>
        <end position="47"/>
    </location>
</feature>
<proteinExistence type="inferred from homology"/>
<evidence type="ECO:0000259" key="7">
    <source>
        <dbReference type="PROSITE" id="PS51746"/>
    </source>
</evidence>
<dbReference type="EMBL" id="SELW01000569">
    <property type="protein sequence ID" value="TID20438.1"/>
    <property type="molecule type" value="Genomic_DNA"/>
</dbReference>
<dbReference type="PANTHER" id="PTHR21355:SF0">
    <property type="entry name" value="G-PROTEIN COUPLED RECEPTOR-ASSOCIATED PROTEIN LMBRD2"/>
    <property type="match status" value="1"/>
</dbReference>
<dbReference type="PROSITE" id="PS51746">
    <property type="entry name" value="PPM_2"/>
    <property type="match status" value="1"/>
</dbReference>
<dbReference type="STRING" id="52247.A0A4T0WYB1"/>
<evidence type="ECO:0000313" key="9">
    <source>
        <dbReference type="Proteomes" id="UP000307173"/>
    </source>
</evidence>
<keyword evidence="3 6" id="KW-0812">Transmembrane</keyword>
<dbReference type="OrthoDB" id="416093at2759"/>
<sequence>MFILPFAQYYIASGEFEPIKRAKHALRQLGLYLAIFLAIALATLAYFRNWQTLSSLLVSLSQISSLLFSIVCLVHGLLDTPRTVLPRSYQTKLSLAYKQLPSLEYTLKDSEIDLHDTYLKIKALASTIDANSNFRDNIIYLDSQIPATFKVPRQRLLNDYLDNSISVYQLHENLKFYTWKYQHAKTNFNNKLLKTLYYEDVISHISEEQSLPRLWRTKYWKLPVPYYKYIVPIIESLSFTITTLLAIVIIQSEMFHSTRLSLLALTDNYKIALIPLLLYMMSTSISSISQINLFSIYQVSFNSNSDPVSTIFFISYTIRLTIPLGYNFITLLNLHTTPPPTFQHFVESNLSHVPLATFLNSAIPRLSIVFVALSLLGTWSVLNSWITLGAFWNDTDTDTDSDELTGKSIALRWESLYNEDRWQAAILDLHPSTNDPVFAFGVFDGHGGDECSQFLKDQLFANVEKVKVDRSTCDNIVQWYRNKVSGYWKRWGRKFGSVLLSECRIEHSVEVYASEHGVDLDDIDNGKNLWELLDMMIEDGGLSHWELFKIRLWLTYLETDIEFLEFEMSLNKNGENGEKRLVNAGSTSTACYLYALDRDINDRNGYFYQDNVLSRLVVAQIGDTRALLCDKNGLAHSLTKNHHPSNPIEATRLRRYSTGLIMTDSFGEERYLNYANTRSFGDIMAKDKGVSAEPEFSEYLIGDSERLNQYKKRYNNILNENKVEDFGGDECFIVLVSDGVTNVISDQEIIDLIMARFNNRGVNNGNPAKCAEEVVSFVEDVGGEDNATCLVIRLNGWGKWPLIDRTGKLREERMLGTRYNR</sequence>
<evidence type="ECO:0000256" key="3">
    <source>
        <dbReference type="ARBA" id="ARBA00022692"/>
    </source>
</evidence>
<keyword evidence="9" id="KW-1185">Reference proteome</keyword>
<dbReference type="AlphaFoldDB" id="A0A4T0WYB1"/>
<evidence type="ECO:0000256" key="4">
    <source>
        <dbReference type="ARBA" id="ARBA00022989"/>
    </source>
</evidence>
<evidence type="ECO:0000256" key="6">
    <source>
        <dbReference type="SAM" id="Phobius"/>
    </source>
</evidence>
<reference evidence="8 9" key="1">
    <citation type="journal article" date="2019" name="Front. Genet.">
        <title>Whole-Genome Sequencing of the Opportunistic Yeast Pathogen Candida inconspicua Uncovers Its Hybrid Origin.</title>
        <authorList>
            <person name="Mixao V."/>
            <person name="Hansen A.P."/>
            <person name="Saus E."/>
            <person name="Boekhout T."/>
            <person name="Lass-Florl C."/>
            <person name="Gabaldon T."/>
        </authorList>
    </citation>
    <scope>NUCLEOTIDE SEQUENCE [LARGE SCALE GENOMIC DNA]</scope>
    <source>
        <strain evidence="8 9">CBS 180</strain>
    </source>
</reference>
<dbReference type="SMART" id="SM00332">
    <property type="entry name" value="PP2Cc"/>
    <property type="match status" value="1"/>
</dbReference>
<dbReference type="CDD" id="cd00143">
    <property type="entry name" value="PP2Cc"/>
    <property type="match status" value="1"/>
</dbReference>
<dbReference type="SUPFAM" id="SSF81606">
    <property type="entry name" value="PP2C-like"/>
    <property type="match status" value="1"/>
</dbReference>
<dbReference type="GO" id="GO:0016020">
    <property type="term" value="C:membrane"/>
    <property type="evidence" value="ECO:0007669"/>
    <property type="project" value="UniProtKB-SubCell"/>
</dbReference>
<name>A0A4T0WYB1_9ASCO</name>
<evidence type="ECO:0000256" key="1">
    <source>
        <dbReference type="ARBA" id="ARBA00004141"/>
    </source>
</evidence>
<feature type="transmembrane region" description="Helical" evidence="6">
    <location>
        <begin position="226"/>
        <end position="251"/>
    </location>
</feature>
<dbReference type="Pfam" id="PF00481">
    <property type="entry name" value="PP2C"/>
    <property type="match status" value="2"/>
</dbReference>
<dbReference type="Proteomes" id="UP000307173">
    <property type="component" value="Unassembled WGS sequence"/>
</dbReference>
<organism evidence="8 9">
    <name type="scientific">Pichia inconspicua</name>
    <dbReference type="NCBI Taxonomy" id="52247"/>
    <lineage>
        <taxon>Eukaryota</taxon>
        <taxon>Fungi</taxon>
        <taxon>Dikarya</taxon>
        <taxon>Ascomycota</taxon>
        <taxon>Saccharomycotina</taxon>
        <taxon>Pichiomycetes</taxon>
        <taxon>Pichiales</taxon>
        <taxon>Pichiaceae</taxon>
        <taxon>Pichia</taxon>
    </lineage>
</organism>
<dbReference type="InterPro" id="IPR001932">
    <property type="entry name" value="PPM-type_phosphatase-like_dom"/>
</dbReference>
<accession>A0A4T0WYB1</accession>
<comment type="caution">
    <text evidence="8">The sequence shown here is derived from an EMBL/GenBank/DDBJ whole genome shotgun (WGS) entry which is preliminary data.</text>
</comment>
<comment type="subcellular location">
    <subcellularLocation>
        <location evidence="1">Membrane</location>
        <topology evidence="1">Multi-pass membrane protein</topology>
    </subcellularLocation>
</comment>
<feature type="transmembrane region" description="Helical" evidence="6">
    <location>
        <begin position="362"/>
        <end position="382"/>
    </location>
</feature>
<feature type="domain" description="PPM-type phosphatase" evidence="7">
    <location>
        <begin position="404"/>
        <end position="794"/>
    </location>
</feature>
<dbReference type="InterPro" id="IPR006876">
    <property type="entry name" value="LMBR1-like_membr_prot"/>
</dbReference>
<protein>
    <recommendedName>
        <fullName evidence="7">PPM-type phosphatase domain-containing protein</fullName>
    </recommendedName>
</protein>
<evidence type="ECO:0000256" key="5">
    <source>
        <dbReference type="ARBA" id="ARBA00023136"/>
    </source>
</evidence>
<dbReference type="Pfam" id="PF04791">
    <property type="entry name" value="LMBR1"/>
    <property type="match status" value="1"/>
</dbReference>
<evidence type="ECO:0000256" key="2">
    <source>
        <dbReference type="ARBA" id="ARBA00010487"/>
    </source>
</evidence>
<dbReference type="PANTHER" id="PTHR21355">
    <property type="entry name" value="G-PROTEIN COUPLED RECEPTOR-ASSOCIATED PROTEIN LMBRD2"/>
    <property type="match status" value="1"/>
</dbReference>
<dbReference type="InterPro" id="IPR036457">
    <property type="entry name" value="PPM-type-like_dom_sf"/>
</dbReference>
<dbReference type="InterPro" id="IPR051584">
    <property type="entry name" value="GPCR-associated_LMBR1"/>
</dbReference>
<evidence type="ECO:0000313" key="8">
    <source>
        <dbReference type="EMBL" id="TID20438.1"/>
    </source>
</evidence>
<gene>
    <name evidence="8" type="ORF">CANINC_003555</name>
</gene>